<evidence type="ECO:0000313" key="2">
    <source>
        <dbReference type="Proteomes" id="UP001319870"/>
    </source>
</evidence>
<dbReference type="EMBL" id="JAIXCQ010000005">
    <property type="protein sequence ID" value="MCA5893621.1"/>
    <property type="molecule type" value="Genomic_DNA"/>
</dbReference>
<comment type="caution">
    <text evidence="1">The sequence shown here is derived from an EMBL/GenBank/DDBJ whole genome shotgun (WGS) entry which is preliminary data.</text>
</comment>
<keyword evidence="2" id="KW-1185">Reference proteome</keyword>
<proteinExistence type="predicted"/>
<dbReference type="Proteomes" id="UP001319870">
    <property type="component" value="Unassembled WGS sequence"/>
</dbReference>
<gene>
    <name evidence="1" type="ORF">LEP48_09695</name>
</gene>
<sequence length="159" mass="17545">MRQSRKRYSPAFSAAGPVGDDREAWDAHVAEMASEITLSLVSPSSRVRKAIEAITDADKRFVCVVERVQKEAKSTRGFITVKTRPSKWAPNGQESFRTDRSEGDPAARALAKRFKDLIGHKVLAYLHMEETKDGAKVRVVKAVVDLGAATGDEFEQRAA</sequence>
<evidence type="ECO:0000313" key="1">
    <source>
        <dbReference type="EMBL" id="MCA5893621.1"/>
    </source>
</evidence>
<name>A0ABS7ZF06_9MICO</name>
<protein>
    <submittedName>
        <fullName evidence="1">Uncharacterized protein</fullName>
    </submittedName>
</protein>
<dbReference type="RefSeq" id="WP_225565370.1">
    <property type="nucleotide sequence ID" value="NZ_JAIXCQ010000005.1"/>
</dbReference>
<accession>A0ABS7ZF06</accession>
<reference evidence="1 2" key="1">
    <citation type="submission" date="2021-09" db="EMBL/GenBank/DDBJ databases">
        <title>Isoptericola luteus sp. nov., a novel bacterium isolated from Harbin, the capital city of Heilongjiang province.</title>
        <authorList>
            <person name="Li J."/>
        </authorList>
    </citation>
    <scope>NUCLEOTIDE SEQUENCE [LARGE SCALE GENOMIC DNA]</scope>
    <source>
        <strain evidence="1 2">NEAU-Y5</strain>
    </source>
</reference>
<organism evidence="1 2">
    <name type="scientific">Isoptericola luteus</name>
    <dbReference type="NCBI Taxonomy" id="2879484"/>
    <lineage>
        <taxon>Bacteria</taxon>
        <taxon>Bacillati</taxon>
        <taxon>Actinomycetota</taxon>
        <taxon>Actinomycetes</taxon>
        <taxon>Micrococcales</taxon>
        <taxon>Promicromonosporaceae</taxon>
        <taxon>Isoptericola</taxon>
    </lineage>
</organism>